<dbReference type="RefSeq" id="WP_126399778.1">
    <property type="nucleotide sequence ID" value="NZ_AP018907.1"/>
</dbReference>
<evidence type="ECO:0000313" key="3">
    <source>
        <dbReference type="EMBL" id="BBF93245.1"/>
    </source>
</evidence>
<protein>
    <recommendedName>
        <fullName evidence="2">Cupin type-2 domain-containing protein</fullName>
    </recommendedName>
</protein>
<feature type="domain" description="Cupin type-2" evidence="2">
    <location>
        <begin position="43"/>
        <end position="113"/>
    </location>
</feature>
<dbReference type="Pfam" id="PF07883">
    <property type="entry name" value="Cupin_2"/>
    <property type="match status" value="1"/>
</dbReference>
<accession>A0A348G112</accession>
<dbReference type="PANTHER" id="PTHR35848">
    <property type="entry name" value="OXALATE-BINDING PROTEIN"/>
    <property type="match status" value="1"/>
</dbReference>
<dbReference type="InterPro" id="IPR011051">
    <property type="entry name" value="RmlC_Cupin_sf"/>
</dbReference>
<dbReference type="InterPro" id="IPR013096">
    <property type="entry name" value="Cupin_2"/>
</dbReference>
<dbReference type="KEGG" id="blag:BLTE_19300"/>
<dbReference type="InterPro" id="IPR014710">
    <property type="entry name" value="RmlC-like_jellyroll"/>
</dbReference>
<dbReference type="InterPro" id="IPR051610">
    <property type="entry name" value="GPI/OXD"/>
</dbReference>
<sequence>MTGKPVINLADVPLKYIGNGKAFKARVGSFAHLIGSKGLGAMLHVVEPGEKAFPFHAHHLIHELFVILEGEGTYRFGDERFAVKAGDVCAAPTGGPEVAHQLINTGTTPLKYLGISNIAETEVVEYPDSKKFAVMSRFDWANPGGGGVRFVGRAETSLNYYDGEDT</sequence>
<dbReference type="GO" id="GO:0046872">
    <property type="term" value="F:metal ion binding"/>
    <property type="evidence" value="ECO:0007669"/>
    <property type="project" value="UniProtKB-KW"/>
</dbReference>
<dbReference type="PANTHER" id="PTHR35848:SF6">
    <property type="entry name" value="CUPIN TYPE-2 DOMAIN-CONTAINING PROTEIN"/>
    <property type="match status" value="1"/>
</dbReference>
<dbReference type="Gene3D" id="2.60.120.10">
    <property type="entry name" value="Jelly Rolls"/>
    <property type="match status" value="1"/>
</dbReference>
<keyword evidence="1" id="KW-0479">Metal-binding</keyword>
<name>A0A348G112_9HYPH</name>
<dbReference type="Proteomes" id="UP000266934">
    <property type="component" value="Chromosome"/>
</dbReference>
<proteinExistence type="predicted"/>
<evidence type="ECO:0000313" key="4">
    <source>
        <dbReference type="Proteomes" id="UP000266934"/>
    </source>
</evidence>
<organism evidence="3 4">
    <name type="scientific">Blastochloris tepida</name>
    <dbReference type="NCBI Taxonomy" id="2233851"/>
    <lineage>
        <taxon>Bacteria</taxon>
        <taxon>Pseudomonadati</taxon>
        <taxon>Pseudomonadota</taxon>
        <taxon>Alphaproteobacteria</taxon>
        <taxon>Hyphomicrobiales</taxon>
        <taxon>Blastochloridaceae</taxon>
        <taxon>Blastochloris</taxon>
    </lineage>
</organism>
<evidence type="ECO:0000256" key="1">
    <source>
        <dbReference type="ARBA" id="ARBA00022723"/>
    </source>
</evidence>
<reference evidence="3 4" key="1">
    <citation type="submission" date="2018-08" db="EMBL/GenBank/DDBJ databases">
        <title>Complete genome sequencing of Blastochloris tepida GI.</title>
        <authorList>
            <person name="Tsukatani Y."/>
            <person name="Mori H."/>
        </authorList>
    </citation>
    <scope>NUCLEOTIDE SEQUENCE [LARGE SCALE GENOMIC DNA]</scope>
    <source>
        <strain evidence="3 4">GI</strain>
    </source>
</reference>
<dbReference type="EMBL" id="AP018907">
    <property type="protein sequence ID" value="BBF93245.1"/>
    <property type="molecule type" value="Genomic_DNA"/>
</dbReference>
<dbReference type="SUPFAM" id="SSF51182">
    <property type="entry name" value="RmlC-like cupins"/>
    <property type="match status" value="1"/>
</dbReference>
<dbReference type="OrthoDB" id="116921at2"/>
<gene>
    <name evidence="3" type="ORF">BLTE_19300</name>
</gene>
<evidence type="ECO:0000259" key="2">
    <source>
        <dbReference type="Pfam" id="PF07883"/>
    </source>
</evidence>
<dbReference type="AlphaFoldDB" id="A0A348G112"/>
<keyword evidence="4" id="KW-1185">Reference proteome</keyword>